<proteinExistence type="predicted"/>
<dbReference type="InterPro" id="IPR023139">
    <property type="entry name" value="PBDC1-like_dom_sf"/>
</dbReference>
<dbReference type="PANTHER" id="PTHR13410:SF9">
    <property type="entry name" value="PROTEIN PBDC1"/>
    <property type="match status" value="1"/>
</dbReference>
<evidence type="ECO:0000313" key="2">
    <source>
        <dbReference type="Proteomes" id="UP000694845"/>
    </source>
</evidence>
<evidence type="ECO:0000313" key="3">
    <source>
        <dbReference type="RefSeq" id="XP_022098369.1"/>
    </source>
</evidence>
<dbReference type="GeneID" id="110983425"/>
<dbReference type="Pfam" id="PF04669">
    <property type="entry name" value="PBDC1"/>
    <property type="match status" value="1"/>
</dbReference>
<dbReference type="GO" id="GO:0005737">
    <property type="term" value="C:cytoplasm"/>
    <property type="evidence" value="ECO:0007669"/>
    <property type="project" value="TreeGrafter"/>
</dbReference>
<dbReference type="CTD" id="51260"/>
<feature type="domain" description="Polysaccharide biosynthesis" evidence="1">
    <location>
        <begin position="34"/>
        <end position="154"/>
    </location>
</feature>
<evidence type="ECO:0000259" key="1">
    <source>
        <dbReference type="Pfam" id="PF04669"/>
    </source>
</evidence>
<name>A0A8B7YYE7_ACAPL</name>
<dbReference type="AlphaFoldDB" id="A0A8B7YYE7"/>
<accession>A0A8B7YYE7</accession>
<gene>
    <name evidence="3" type="primary">LOC110983425</name>
</gene>
<protein>
    <submittedName>
        <fullName evidence="3">Protein PBDC1-like isoform X1</fullName>
    </submittedName>
</protein>
<dbReference type="PANTHER" id="PTHR13410">
    <property type="entry name" value="PROTEIN PBDC1"/>
    <property type="match status" value="1"/>
</dbReference>
<dbReference type="RefSeq" id="XP_022098369.1">
    <property type="nucleotide sequence ID" value="XM_022242677.1"/>
</dbReference>
<dbReference type="InterPro" id="IPR021148">
    <property type="entry name" value="Polysacc_synth_dom"/>
</dbReference>
<dbReference type="KEGG" id="aplc:110983425"/>
<dbReference type="OrthoDB" id="10248897at2759"/>
<dbReference type="Gene3D" id="1.10.3560.10">
    <property type="entry name" value="yst0336 like domain"/>
    <property type="match status" value="1"/>
</dbReference>
<sequence>MDSEVLKSLGVEGMSAAAHALTRPAEEYGNDENLELQWAIKAYHHAETYFNLVSSVDNRGLKLTQQDDEIYQSFKQSFPNFRVDIVDPEELKSEASKSKWRTFCNKFEGAVEDFNFGTLLRLDCREDYSEKNSIFVTRIQFFAVEITRNREGLNLGLWTKKQEKRKDDATAAKPQTSS</sequence>
<dbReference type="InterPro" id="IPR008476">
    <property type="entry name" value="PBDC1_metazoa/fungi"/>
</dbReference>
<organism evidence="2 3">
    <name type="scientific">Acanthaster planci</name>
    <name type="common">Crown-of-thorns starfish</name>
    <dbReference type="NCBI Taxonomy" id="133434"/>
    <lineage>
        <taxon>Eukaryota</taxon>
        <taxon>Metazoa</taxon>
        <taxon>Echinodermata</taxon>
        <taxon>Eleutherozoa</taxon>
        <taxon>Asterozoa</taxon>
        <taxon>Asteroidea</taxon>
        <taxon>Valvatacea</taxon>
        <taxon>Valvatida</taxon>
        <taxon>Acanthasteridae</taxon>
        <taxon>Acanthaster</taxon>
    </lineage>
</organism>
<keyword evidence="2" id="KW-1185">Reference proteome</keyword>
<reference evidence="3" key="1">
    <citation type="submission" date="2025-08" db="UniProtKB">
        <authorList>
            <consortium name="RefSeq"/>
        </authorList>
    </citation>
    <scope>IDENTIFICATION</scope>
</reference>
<dbReference type="Proteomes" id="UP000694845">
    <property type="component" value="Unplaced"/>
</dbReference>